<evidence type="ECO:0000256" key="1">
    <source>
        <dbReference type="SAM" id="MobiDB-lite"/>
    </source>
</evidence>
<gene>
    <name evidence="4" type="ORF">ENQ87_03290</name>
</gene>
<sequence length="149" mass="15985">MNRHQTTTRSARMALVLSLLLTAACATVNTAPVEEKAGPQAPGAGFETEPLPPAAAPDIAPAPTVTPQASVTVTTISQTPGRITPRRKYVNVRPAPSAANRPVAVLMGGKKVEVLDRKEEWVKIRWTRGKKVLEGWVAEKFVETEGLNP</sequence>
<proteinExistence type="predicted"/>
<dbReference type="Pfam" id="PF08239">
    <property type="entry name" value="SH3_3"/>
    <property type="match status" value="1"/>
</dbReference>
<dbReference type="Gene3D" id="2.30.30.40">
    <property type="entry name" value="SH3 Domains"/>
    <property type="match status" value="1"/>
</dbReference>
<dbReference type="AlphaFoldDB" id="A0A831UBC1"/>
<reference evidence="4" key="1">
    <citation type="journal article" date="2020" name="mSystems">
        <title>Genome- and Community-Level Interaction Insights into Carbon Utilization and Element Cycling Functions of Hydrothermarchaeota in Hydrothermal Sediment.</title>
        <authorList>
            <person name="Zhou Z."/>
            <person name="Liu Y."/>
            <person name="Xu W."/>
            <person name="Pan J."/>
            <person name="Luo Z.H."/>
            <person name="Li M."/>
        </authorList>
    </citation>
    <scope>NUCLEOTIDE SEQUENCE [LARGE SCALE GENOMIC DNA]</scope>
    <source>
        <strain evidence="4">SpSt-349</strain>
    </source>
</reference>
<dbReference type="InterPro" id="IPR003646">
    <property type="entry name" value="SH3-like_bac-type"/>
</dbReference>
<keyword evidence="2" id="KW-0732">Signal</keyword>
<evidence type="ECO:0000259" key="3">
    <source>
        <dbReference type="Pfam" id="PF08239"/>
    </source>
</evidence>
<dbReference type="EMBL" id="DSOV01000010">
    <property type="protein sequence ID" value="HEN41392.1"/>
    <property type="molecule type" value="Genomic_DNA"/>
</dbReference>
<organism evidence="4">
    <name type="scientific">Geobacter metallireducens</name>
    <dbReference type="NCBI Taxonomy" id="28232"/>
    <lineage>
        <taxon>Bacteria</taxon>
        <taxon>Pseudomonadati</taxon>
        <taxon>Thermodesulfobacteriota</taxon>
        <taxon>Desulfuromonadia</taxon>
        <taxon>Geobacterales</taxon>
        <taxon>Geobacteraceae</taxon>
        <taxon>Geobacter</taxon>
    </lineage>
</organism>
<feature type="domain" description="SH3b" evidence="3">
    <location>
        <begin position="89"/>
        <end position="143"/>
    </location>
</feature>
<protein>
    <submittedName>
        <fullName evidence="4">SH3 domain-containing protein</fullName>
    </submittedName>
</protein>
<feature type="region of interest" description="Disordered" evidence="1">
    <location>
        <begin position="34"/>
        <end position="85"/>
    </location>
</feature>
<comment type="caution">
    <text evidence="4">The sequence shown here is derived from an EMBL/GenBank/DDBJ whole genome shotgun (WGS) entry which is preliminary data.</text>
</comment>
<evidence type="ECO:0000256" key="2">
    <source>
        <dbReference type="SAM" id="SignalP"/>
    </source>
</evidence>
<feature type="chain" id="PRO_5032958073" evidence="2">
    <location>
        <begin position="27"/>
        <end position="149"/>
    </location>
</feature>
<name>A0A831UBC1_GEOME</name>
<accession>A0A831UBC1</accession>
<evidence type="ECO:0000313" key="4">
    <source>
        <dbReference type="EMBL" id="HEN41392.1"/>
    </source>
</evidence>
<feature type="signal peptide" evidence="2">
    <location>
        <begin position="1"/>
        <end position="26"/>
    </location>
</feature>
<dbReference type="PROSITE" id="PS51257">
    <property type="entry name" value="PROKAR_LIPOPROTEIN"/>
    <property type="match status" value="1"/>
</dbReference>
<feature type="compositionally biased region" description="Polar residues" evidence="1">
    <location>
        <begin position="65"/>
        <end position="81"/>
    </location>
</feature>